<evidence type="ECO:0008006" key="4">
    <source>
        <dbReference type="Google" id="ProtNLM"/>
    </source>
</evidence>
<dbReference type="OrthoDB" id="2972738at2"/>
<proteinExistence type="predicted"/>
<organism evidence="2 3">
    <name type="scientific">Alkalibacillus haloalkaliphilus</name>
    <dbReference type="NCBI Taxonomy" id="94136"/>
    <lineage>
        <taxon>Bacteria</taxon>
        <taxon>Bacillati</taxon>
        <taxon>Bacillota</taxon>
        <taxon>Bacilli</taxon>
        <taxon>Bacillales</taxon>
        <taxon>Bacillaceae</taxon>
        <taxon>Alkalibacillus</taxon>
    </lineage>
</organism>
<reference evidence="2 3" key="1">
    <citation type="submission" date="2019-07" db="EMBL/GenBank/DDBJ databases">
        <title>Whole genome shotgun sequence of Alkalibacillus haloalkaliphilus NBRC 103110.</title>
        <authorList>
            <person name="Hosoyama A."/>
            <person name="Uohara A."/>
            <person name="Ohji S."/>
            <person name="Ichikawa N."/>
        </authorList>
    </citation>
    <scope>NUCLEOTIDE SEQUENCE [LARGE SCALE GENOMIC DNA]</scope>
    <source>
        <strain evidence="2 3">NBRC 103110</strain>
    </source>
</reference>
<keyword evidence="3" id="KW-1185">Reference proteome</keyword>
<evidence type="ECO:0000256" key="1">
    <source>
        <dbReference type="SAM" id="Phobius"/>
    </source>
</evidence>
<gene>
    <name evidence="2" type="ORF">AHA02nite_12140</name>
</gene>
<evidence type="ECO:0000313" key="3">
    <source>
        <dbReference type="Proteomes" id="UP000321440"/>
    </source>
</evidence>
<feature type="transmembrane region" description="Helical" evidence="1">
    <location>
        <begin position="12"/>
        <end position="37"/>
    </location>
</feature>
<keyword evidence="1" id="KW-1133">Transmembrane helix</keyword>
<keyword evidence="1" id="KW-0812">Transmembrane</keyword>
<feature type="transmembrane region" description="Helical" evidence="1">
    <location>
        <begin position="58"/>
        <end position="80"/>
    </location>
</feature>
<comment type="caution">
    <text evidence="2">The sequence shown here is derived from an EMBL/GenBank/DDBJ whole genome shotgun (WGS) entry which is preliminary data.</text>
</comment>
<protein>
    <recommendedName>
        <fullName evidence="4">DUF4190 domain-containing protein</fullName>
    </recommendedName>
</protein>
<accession>A0A511W523</accession>
<dbReference type="Proteomes" id="UP000321440">
    <property type="component" value="Unassembled WGS sequence"/>
</dbReference>
<keyword evidence="1" id="KW-0472">Membrane</keyword>
<dbReference type="EMBL" id="BJYA01000004">
    <property type="protein sequence ID" value="GEN45438.1"/>
    <property type="molecule type" value="Genomic_DNA"/>
</dbReference>
<dbReference type="AlphaFoldDB" id="A0A511W523"/>
<name>A0A511W523_9BACI</name>
<evidence type="ECO:0000313" key="2">
    <source>
        <dbReference type="EMBL" id="GEN45438.1"/>
    </source>
</evidence>
<sequence>MENQDGKNSYSTASLTLGILSILVPLIGFILGVVGVVTSKKARQTSGTKDGLATSGMICSIIGIVIQLFAIINLISYFSISVG</sequence>
<dbReference type="RefSeq" id="WP_146815360.1">
    <property type="nucleotide sequence ID" value="NZ_BJYA01000004.1"/>
</dbReference>